<reference evidence="2" key="1">
    <citation type="journal article" date="2020" name="Stud. Mycol.">
        <title>101 Dothideomycetes genomes: a test case for predicting lifestyles and emergence of pathogens.</title>
        <authorList>
            <person name="Haridas S."/>
            <person name="Albert R."/>
            <person name="Binder M."/>
            <person name="Bloem J."/>
            <person name="Labutti K."/>
            <person name="Salamov A."/>
            <person name="Andreopoulos B."/>
            <person name="Baker S."/>
            <person name="Barry K."/>
            <person name="Bills G."/>
            <person name="Bluhm B."/>
            <person name="Cannon C."/>
            <person name="Castanera R."/>
            <person name="Culley D."/>
            <person name="Daum C."/>
            <person name="Ezra D."/>
            <person name="Gonzalez J."/>
            <person name="Henrissat B."/>
            <person name="Kuo A."/>
            <person name="Liang C."/>
            <person name="Lipzen A."/>
            <person name="Lutzoni F."/>
            <person name="Magnuson J."/>
            <person name="Mondo S."/>
            <person name="Nolan M."/>
            <person name="Ohm R."/>
            <person name="Pangilinan J."/>
            <person name="Park H.-J."/>
            <person name="Ramirez L."/>
            <person name="Alfaro M."/>
            <person name="Sun H."/>
            <person name="Tritt A."/>
            <person name="Yoshinaga Y."/>
            <person name="Zwiers L.-H."/>
            <person name="Turgeon B."/>
            <person name="Goodwin S."/>
            <person name="Spatafora J."/>
            <person name="Crous P."/>
            <person name="Grigoriev I."/>
        </authorList>
    </citation>
    <scope>NUCLEOTIDE SEQUENCE</scope>
    <source>
        <strain evidence="2">CBS 130266</strain>
    </source>
</reference>
<name>A0A9P4NYJ9_9PEZI</name>
<accession>A0A9P4NYJ9</accession>
<protein>
    <recommendedName>
        <fullName evidence="1">MOSC domain-containing protein</fullName>
    </recommendedName>
</protein>
<evidence type="ECO:0000313" key="3">
    <source>
        <dbReference type="Proteomes" id="UP000800235"/>
    </source>
</evidence>
<dbReference type="OrthoDB" id="17255at2759"/>
<comment type="caution">
    <text evidence="2">The sequence shown here is derived from an EMBL/GenBank/DDBJ whole genome shotgun (WGS) entry which is preliminary data.</text>
</comment>
<dbReference type="Pfam" id="PF03476">
    <property type="entry name" value="MOSC_N"/>
    <property type="match status" value="1"/>
</dbReference>
<dbReference type="Pfam" id="PF03473">
    <property type="entry name" value="MOSC"/>
    <property type="match status" value="1"/>
</dbReference>
<dbReference type="GO" id="GO:0030170">
    <property type="term" value="F:pyridoxal phosphate binding"/>
    <property type="evidence" value="ECO:0007669"/>
    <property type="project" value="InterPro"/>
</dbReference>
<dbReference type="AlphaFoldDB" id="A0A9P4NYJ9"/>
<keyword evidence="3" id="KW-1185">Reference proteome</keyword>
<organism evidence="2 3">
    <name type="scientific">Tothia fuscella</name>
    <dbReference type="NCBI Taxonomy" id="1048955"/>
    <lineage>
        <taxon>Eukaryota</taxon>
        <taxon>Fungi</taxon>
        <taxon>Dikarya</taxon>
        <taxon>Ascomycota</taxon>
        <taxon>Pezizomycotina</taxon>
        <taxon>Dothideomycetes</taxon>
        <taxon>Pleosporomycetidae</taxon>
        <taxon>Venturiales</taxon>
        <taxon>Cylindrosympodiaceae</taxon>
        <taxon>Tothia</taxon>
    </lineage>
</organism>
<dbReference type="SUPFAM" id="SSF50800">
    <property type="entry name" value="PK beta-barrel domain-like"/>
    <property type="match status" value="1"/>
</dbReference>
<feature type="domain" description="MOSC" evidence="1">
    <location>
        <begin position="280"/>
        <end position="431"/>
    </location>
</feature>
<dbReference type="Proteomes" id="UP000800235">
    <property type="component" value="Unassembled WGS sequence"/>
</dbReference>
<sequence>MVLLVFTAPFIYRQLWIAFFEILYIYRQTEGASSPPGCRRIGDSGIRNLSKEYNKATTGTSPAPRVAVIFQYPLKSGFPIEFQEATITPTGFKHDRQFCFAKWFEPTPVAGFEVKEGDRNIPEKGTQGWWSRRQHWEFLTQRSQPYLTLIKTEVWVPDLSAKGYSADAEYVKSEGCLVVSFPFSPPNNSLKNYWSNLAAKLRARDLSAEPMWTFFLPLNPSVAQIKEKGYGYEKVRIFRDEPSALDMTSEIPNEMLAMLKYCLNSTSDLRLFRVDIRHDRPLYKCAPKIEQLGYQARVGYQDSYPISLQNMASISEVESQVPTSGGFTPDARRFRGNIYIAGLAQFDEEDWTFVRIGKHEFHVSCRVTRCALPNTDPDTGIKDKKSQPFSYIKKNRAIDEGSTNGCLGMNLVPTKASIGGNIRVGDKVEILKRGKHRFVADASPEAHTPII</sequence>
<gene>
    <name evidence="2" type="ORF">EJ08DRAFT_583775</name>
</gene>
<dbReference type="InterPro" id="IPR005302">
    <property type="entry name" value="MoCF_Sase_C"/>
</dbReference>
<dbReference type="GO" id="GO:0003824">
    <property type="term" value="F:catalytic activity"/>
    <property type="evidence" value="ECO:0007669"/>
    <property type="project" value="InterPro"/>
</dbReference>
<dbReference type="InterPro" id="IPR005303">
    <property type="entry name" value="MOCOS_middle"/>
</dbReference>
<evidence type="ECO:0000313" key="2">
    <source>
        <dbReference type="EMBL" id="KAF2433514.1"/>
    </source>
</evidence>
<evidence type="ECO:0000259" key="1">
    <source>
        <dbReference type="PROSITE" id="PS51340"/>
    </source>
</evidence>
<dbReference type="GO" id="GO:0030151">
    <property type="term" value="F:molybdenum ion binding"/>
    <property type="evidence" value="ECO:0007669"/>
    <property type="project" value="InterPro"/>
</dbReference>
<dbReference type="InterPro" id="IPR011037">
    <property type="entry name" value="Pyrv_Knase-like_insert_dom_sf"/>
</dbReference>
<proteinExistence type="predicted"/>
<dbReference type="EMBL" id="MU007020">
    <property type="protein sequence ID" value="KAF2433514.1"/>
    <property type="molecule type" value="Genomic_DNA"/>
</dbReference>
<dbReference type="PROSITE" id="PS51340">
    <property type="entry name" value="MOSC"/>
    <property type="match status" value="1"/>
</dbReference>